<dbReference type="EMBL" id="CP016303">
    <property type="protein sequence ID" value="ASX26162.1"/>
    <property type="molecule type" value="Genomic_DNA"/>
</dbReference>
<gene>
    <name evidence="1" type="ORF">BA171_03430</name>
</gene>
<organism evidence="1 2">
    <name type="scientific">Candidatus Hamiltonella defensa</name>
    <name type="common">Bemisia tabaci</name>
    <dbReference type="NCBI Taxonomy" id="672795"/>
    <lineage>
        <taxon>Bacteria</taxon>
        <taxon>Pseudomonadati</taxon>
        <taxon>Pseudomonadota</taxon>
        <taxon>Gammaproteobacteria</taxon>
        <taxon>Enterobacterales</taxon>
        <taxon>Enterobacteriaceae</taxon>
        <taxon>aphid secondary symbionts</taxon>
        <taxon>Candidatus Williamhamiltonella</taxon>
    </lineage>
</organism>
<protein>
    <submittedName>
        <fullName evidence="1">Uncharacterized protein</fullName>
    </submittedName>
</protein>
<dbReference type="AlphaFoldDB" id="A0A249DZF4"/>
<dbReference type="Proteomes" id="UP000216438">
    <property type="component" value="Chromosome"/>
</dbReference>
<proteinExistence type="predicted"/>
<accession>A0A249DZF4</accession>
<reference evidence="1 2" key="2">
    <citation type="submission" date="2017-09" db="EMBL/GenBank/DDBJ databases">
        <title>The genome of whitefly Bemisia tabaci, a global crop pest, provides novel insights into virus transmission, host adaptation and insecticide resistance.</title>
        <authorList>
            <person name="Kaur N."/>
            <person name="Kliot A."/>
            <person name="Pinheiro P.V."/>
            <person name="Luan J."/>
            <person name="Zheng Y."/>
            <person name="Liu W."/>
            <person name="Sun H."/>
            <person name="Yang X."/>
            <person name="Xu Y."/>
            <person name="Luo Y."/>
            <person name="Kruse A."/>
            <person name="Fisher T.W."/>
            <person name="Nelson D.R."/>
            <person name="Elimelech M."/>
            <person name="MacCoss M."/>
            <person name="Johnson R."/>
            <person name="Cohen E."/>
            <person name="Hunter W.B."/>
            <person name="Brown J.K."/>
            <person name="Jander G."/>
            <person name="Cilia M."/>
            <person name="Douglas A.E."/>
            <person name="Ghanim M."/>
            <person name="Simmons A.M."/>
            <person name="Wintermantel W.M."/>
            <person name="Ling K.-S."/>
            <person name="Fei Z."/>
        </authorList>
    </citation>
    <scope>NUCLEOTIDE SEQUENCE [LARGE SCALE GENOMIC DNA]</scope>
    <source>
        <strain evidence="1 2">MEAM1</strain>
    </source>
</reference>
<reference evidence="2" key="1">
    <citation type="submission" date="2016-06" db="EMBL/GenBank/DDBJ databases">
        <authorList>
            <person name="Chen W."/>
            <person name="Hasegawa D.K."/>
        </authorList>
    </citation>
    <scope>NUCLEOTIDE SEQUENCE [LARGE SCALE GENOMIC DNA]</scope>
    <source>
        <strain evidence="2">MEAM1</strain>
    </source>
</reference>
<evidence type="ECO:0000313" key="2">
    <source>
        <dbReference type="Proteomes" id="UP000216438"/>
    </source>
</evidence>
<evidence type="ECO:0000313" key="1">
    <source>
        <dbReference type="EMBL" id="ASX26162.1"/>
    </source>
</evidence>
<sequence>MYKPLFFDVDLRHHLWRNPNLAAQIMMGRRLKSPLILTPIKIKMGSSIQIQTTLNTMSSAGSMLYIFLMIF</sequence>
<name>A0A249DZF4_9ENTR</name>